<feature type="domain" description="Protein kinase" evidence="6">
    <location>
        <begin position="127"/>
        <end position="388"/>
    </location>
</feature>
<dbReference type="OrthoDB" id="74764at2759"/>
<dbReference type="PROSITE" id="PS50006">
    <property type="entry name" value="FHA_DOMAIN"/>
    <property type="match status" value="1"/>
</dbReference>
<feature type="compositionally biased region" description="Polar residues" evidence="4">
    <location>
        <begin position="475"/>
        <end position="499"/>
    </location>
</feature>
<dbReference type="GO" id="GO:0051598">
    <property type="term" value="P:meiotic recombination checkpoint signaling"/>
    <property type="evidence" value="ECO:0007669"/>
    <property type="project" value="TreeGrafter"/>
</dbReference>
<comment type="catalytic activity">
    <reaction evidence="3">
        <text>L-seryl-[protein] + ATP = O-phospho-L-seryl-[protein] + ADP + H(+)</text>
        <dbReference type="Rhea" id="RHEA:17989"/>
        <dbReference type="Rhea" id="RHEA-COMP:9863"/>
        <dbReference type="Rhea" id="RHEA-COMP:11604"/>
        <dbReference type="ChEBI" id="CHEBI:15378"/>
        <dbReference type="ChEBI" id="CHEBI:29999"/>
        <dbReference type="ChEBI" id="CHEBI:30616"/>
        <dbReference type="ChEBI" id="CHEBI:83421"/>
        <dbReference type="ChEBI" id="CHEBI:456216"/>
        <dbReference type="EC" id="2.7.11.1"/>
    </reaction>
</comment>
<dbReference type="InterPro" id="IPR008984">
    <property type="entry name" value="SMAD_FHA_dom_sf"/>
</dbReference>
<gene>
    <name evidence="7" type="primary">mek1</name>
    <name evidence="7" type="ORF">CFIMG_001838RA</name>
</gene>
<dbReference type="InterPro" id="IPR011009">
    <property type="entry name" value="Kinase-like_dom_sf"/>
</dbReference>
<dbReference type="InterPro" id="IPR000719">
    <property type="entry name" value="Prot_kinase_dom"/>
</dbReference>
<dbReference type="SUPFAM" id="SSF49879">
    <property type="entry name" value="SMAD/FHA domain"/>
    <property type="match status" value="1"/>
</dbReference>
<dbReference type="AlphaFoldDB" id="A0A2C5X700"/>
<comment type="caution">
    <text evidence="7">The sequence shown here is derived from an EMBL/GenBank/DDBJ whole genome shotgun (WGS) entry which is preliminary data.</text>
</comment>
<comment type="catalytic activity">
    <reaction evidence="2">
        <text>L-threonyl-[protein] + ATP = O-phospho-L-threonyl-[protein] + ADP + H(+)</text>
        <dbReference type="Rhea" id="RHEA:46608"/>
        <dbReference type="Rhea" id="RHEA-COMP:11060"/>
        <dbReference type="Rhea" id="RHEA-COMP:11605"/>
        <dbReference type="ChEBI" id="CHEBI:15378"/>
        <dbReference type="ChEBI" id="CHEBI:30013"/>
        <dbReference type="ChEBI" id="CHEBI:30616"/>
        <dbReference type="ChEBI" id="CHEBI:61977"/>
        <dbReference type="ChEBI" id="CHEBI:456216"/>
        <dbReference type="EC" id="2.7.11.1"/>
    </reaction>
</comment>
<dbReference type="CDD" id="cd00060">
    <property type="entry name" value="FHA"/>
    <property type="match status" value="1"/>
</dbReference>
<dbReference type="Pfam" id="PF00498">
    <property type="entry name" value="FHA"/>
    <property type="match status" value="1"/>
</dbReference>
<feature type="domain" description="FHA" evidence="5">
    <location>
        <begin position="46"/>
        <end position="96"/>
    </location>
</feature>
<proteinExistence type="inferred from homology"/>
<keyword evidence="8" id="KW-1185">Reference proteome</keyword>
<dbReference type="SMART" id="SM00240">
    <property type="entry name" value="FHA"/>
    <property type="match status" value="1"/>
</dbReference>
<dbReference type="GO" id="GO:0004674">
    <property type="term" value="F:protein serine/threonine kinase activity"/>
    <property type="evidence" value="ECO:0007669"/>
    <property type="project" value="UniProtKB-EC"/>
</dbReference>
<dbReference type="Gene3D" id="3.30.200.20">
    <property type="entry name" value="Phosphorylase Kinase, domain 1"/>
    <property type="match status" value="1"/>
</dbReference>
<protein>
    <submittedName>
        <fullName evidence="7">Meiosis-specific serine/threonine-protein kinase mek1</fullName>
    </submittedName>
</protein>
<evidence type="ECO:0000256" key="2">
    <source>
        <dbReference type="ARBA" id="ARBA00047899"/>
    </source>
</evidence>
<evidence type="ECO:0000256" key="4">
    <source>
        <dbReference type="SAM" id="MobiDB-lite"/>
    </source>
</evidence>
<organism evidence="7 8">
    <name type="scientific">Ceratocystis fimbriata CBS 114723</name>
    <dbReference type="NCBI Taxonomy" id="1035309"/>
    <lineage>
        <taxon>Eukaryota</taxon>
        <taxon>Fungi</taxon>
        <taxon>Dikarya</taxon>
        <taxon>Ascomycota</taxon>
        <taxon>Pezizomycotina</taxon>
        <taxon>Sordariomycetes</taxon>
        <taxon>Hypocreomycetidae</taxon>
        <taxon>Microascales</taxon>
        <taxon>Ceratocystidaceae</taxon>
        <taxon>Ceratocystis</taxon>
    </lineage>
</organism>
<dbReference type="PANTHER" id="PTHR44167">
    <property type="entry name" value="OVARIAN-SPECIFIC SERINE/THREONINE-PROTEIN KINASE LOK-RELATED"/>
    <property type="match status" value="1"/>
</dbReference>
<name>A0A2C5X700_9PEZI</name>
<dbReference type="PROSITE" id="PS50011">
    <property type="entry name" value="PROTEIN_KINASE_DOM"/>
    <property type="match status" value="1"/>
</dbReference>
<comment type="similarity">
    <text evidence="1">Belongs to the protein kinase superfamily. CAMK Ser/Thr protein kinase family. CHEK2 subfamily.</text>
</comment>
<evidence type="ECO:0000256" key="3">
    <source>
        <dbReference type="ARBA" id="ARBA00048679"/>
    </source>
</evidence>
<dbReference type="SMART" id="SM00220">
    <property type="entry name" value="S_TKc"/>
    <property type="match status" value="1"/>
</dbReference>
<dbReference type="GO" id="GO:0005524">
    <property type="term" value="F:ATP binding"/>
    <property type="evidence" value="ECO:0007669"/>
    <property type="project" value="InterPro"/>
</dbReference>
<evidence type="ECO:0000259" key="6">
    <source>
        <dbReference type="PROSITE" id="PS50011"/>
    </source>
</evidence>
<accession>A0A2C5X700</accession>
<dbReference type="EMBL" id="APWK03000042">
    <property type="protein sequence ID" value="PHH53560.1"/>
    <property type="molecule type" value="Genomic_DNA"/>
</dbReference>
<evidence type="ECO:0000313" key="7">
    <source>
        <dbReference type="EMBL" id="PHH53560.1"/>
    </source>
</evidence>
<reference evidence="7 8" key="2">
    <citation type="journal article" date="2013" name="IMA Fungus">
        <title>IMA Genome-F 1: Ceratocystis fimbriata: Draft nuclear genome sequence for the plant pathogen, Ceratocystis fimbriata.</title>
        <authorList>
            <person name="Wilken P.M."/>
            <person name="Steenkamp E.T."/>
            <person name="Wingfield M.J."/>
            <person name="de Beer Z.W."/>
            <person name="Wingfield B.D."/>
        </authorList>
    </citation>
    <scope>NUCLEOTIDE SEQUENCE [LARGE SCALE GENOMIC DNA]</scope>
    <source>
        <strain evidence="7 8">CBS 114723</strain>
    </source>
</reference>
<dbReference type="InterPro" id="IPR000253">
    <property type="entry name" value="FHA_dom"/>
</dbReference>
<sequence length="499" mass="56506">MSVQESQSKVFISHLTENSQAVGYVSVRHNPSGVWYGFGLTNSSSVSVGRNSNNDIELVDSLVSRKHFEIFPVIIDDSQLETPLFFIRDRASDNGTTEFCFVQYRQASAKWTPEQGEDFETLAPTYIISRKLLGEGAQAKVYVGFDTCRNCQVACKEISLGCHRKEAASIRKRSRLESSILRKLNHPNVLRFEYAATTEKTWYLLTSLSTGGDLFSFMTKTDINETVIRTIILQIVMGLVHIHDKGIVHRDIKPENIQFSVAPKVTYPVVIADFGHATFLRRGKMLTSMAGTTPFRAPEIHYHEPYDFAVDIWALGITILTMLMPNHLDTFGKLFSYSQEGVDSSLERVFKHSKIKIRRNGRSFIRACLRIDAKERMSSNEALKHSWINYKNHDMRVVYKRVMSRWRQCPPRVDMANNIPASQTPGAQPENLAFPKNGSSHSKKSFPKEEVQDVATNLPWSDTLPLSLREAAEKPNSTATTLEPTHCSSCEQSKSKSWQ</sequence>
<dbReference type="GO" id="GO:0005737">
    <property type="term" value="C:cytoplasm"/>
    <property type="evidence" value="ECO:0007669"/>
    <property type="project" value="TreeGrafter"/>
</dbReference>
<evidence type="ECO:0000259" key="5">
    <source>
        <dbReference type="PROSITE" id="PS50006"/>
    </source>
</evidence>
<dbReference type="Pfam" id="PF00069">
    <property type="entry name" value="Pkinase"/>
    <property type="match status" value="1"/>
</dbReference>
<keyword evidence="7" id="KW-0808">Transferase</keyword>
<feature type="region of interest" description="Disordered" evidence="4">
    <location>
        <begin position="414"/>
        <end position="499"/>
    </location>
</feature>
<keyword evidence="7" id="KW-0418">Kinase</keyword>
<evidence type="ECO:0000313" key="8">
    <source>
        <dbReference type="Proteomes" id="UP000222788"/>
    </source>
</evidence>
<reference evidence="7 8" key="1">
    <citation type="journal article" date="2013" name="Fungal Biol.">
        <title>Analysis of microsatellite markers in the genome of the plant pathogen Ceratocystis fimbriata.</title>
        <authorList>
            <person name="Simpson M.C."/>
            <person name="Wilken P.M."/>
            <person name="Coetzee M.P."/>
            <person name="Wingfield M.J."/>
            <person name="Wingfield B.D."/>
        </authorList>
    </citation>
    <scope>NUCLEOTIDE SEQUENCE [LARGE SCALE GENOMIC DNA]</scope>
    <source>
        <strain evidence="7 8">CBS 114723</strain>
    </source>
</reference>
<dbReference type="PANTHER" id="PTHR44167:SF29">
    <property type="entry name" value="SERINE_THREONINE PROTEIN KINASE-43"/>
    <property type="match status" value="1"/>
</dbReference>
<dbReference type="GO" id="GO:0005634">
    <property type="term" value="C:nucleus"/>
    <property type="evidence" value="ECO:0007669"/>
    <property type="project" value="TreeGrafter"/>
</dbReference>
<dbReference type="Gene3D" id="2.60.200.20">
    <property type="match status" value="1"/>
</dbReference>
<evidence type="ECO:0000256" key="1">
    <source>
        <dbReference type="ARBA" id="ARBA00005575"/>
    </source>
</evidence>
<dbReference type="Proteomes" id="UP000222788">
    <property type="component" value="Unassembled WGS sequence"/>
</dbReference>
<dbReference type="SUPFAM" id="SSF56112">
    <property type="entry name" value="Protein kinase-like (PK-like)"/>
    <property type="match status" value="1"/>
</dbReference>
<dbReference type="STRING" id="1035309.A0A2C5X700"/>
<dbReference type="Gene3D" id="1.10.510.10">
    <property type="entry name" value="Transferase(Phosphotransferase) domain 1"/>
    <property type="match status" value="1"/>
</dbReference>